<evidence type="ECO:0000256" key="2">
    <source>
        <dbReference type="ARBA" id="ARBA00007362"/>
    </source>
</evidence>
<accession>A0A345Y0U4</accession>
<feature type="transmembrane region" description="Helical" evidence="7">
    <location>
        <begin position="158"/>
        <end position="176"/>
    </location>
</feature>
<dbReference type="InterPro" id="IPR000620">
    <property type="entry name" value="EamA_dom"/>
</dbReference>
<evidence type="ECO:0000256" key="1">
    <source>
        <dbReference type="ARBA" id="ARBA00004141"/>
    </source>
</evidence>
<dbReference type="PANTHER" id="PTHR32322:SF2">
    <property type="entry name" value="EAMA DOMAIN-CONTAINING PROTEIN"/>
    <property type="match status" value="1"/>
</dbReference>
<dbReference type="AlphaFoldDB" id="A0A345Y0U4"/>
<evidence type="ECO:0000256" key="6">
    <source>
        <dbReference type="SAM" id="MobiDB-lite"/>
    </source>
</evidence>
<evidence type="ECO:0000256" key="7">
    <source>
        <dbReference type="SAM" id="Phobius"/>
    </source>
</evidence>
<reference evidence="9 10" key="1">
    <citation type="submission" date="2018-07" db="EMBL/GenBank/DDBJ databases">
        <title>Draft genome of the type strain Streptomyces armeniacus ATCC 15676.</title>
        <authorList>
            <person name="Labana P."/>
            <person name="Gosse J.T."/>
            <person name="Boddy C.N."/>
        </authorList>
    </citation>
    <scope>NUCLEOTIDE SEQUENCE [LARGE SCALE GENOMIC DNA]</scope>
    <source>
        <strain evidence="9 10">ATCC 15676</strain>
    </source>
</reference>
<dbReference type="SUPFAM" id="SSF103481">
    <property type="entry name" value="Multidrug resistance efflux transporter EmrE"/>
    <property type="match status" value="1"/>
</dbReference>
<feature type="domain" description="EamA" evidence="8">
    <location>
        <begin position="128"/>
        <end position="258"/>
    </location>
</feature>
<comment type="subcellular location">
    <subcellularLocation>
        <location evidence="1">Membrane</location>
        <topology evidence="1">Multi-pass membrane protein</topology>
    </subcellularLocation>
</comment>
<evidence type="ECO:0000256" key="4">
    <source>
        <dbReference type="ARBA" id="ARBA00022989"/>
    </source>
</evidence>
<dbReference type="InterPro" id="IPR050638">
    <property type="entry name" value="AA-Vitamin_Transporters"/>
</dbReference>
<feature type="transmembrane region" description="Helical" evidence="7">
    <location>
        <begin position="25"/>
        <end position="42"/>
    </location>
</feature>
<feature type="region of interest" description="Disordered" evidence="6">
    <location>
        <begin position="296"/>
        <end position="319"/>
    </location>
</feature>
<keyword evidence="5 7" id="KW-0472">Membrane</keyword>
<dbReference type="GO" id="GO:0016020">
    <property type="term" value="C:membrane"/>
    <property type="evidence" value="ECO:0007669"/>
    <property type="project" value="UniProtKB-SubCell"/>
</dbReference>
<dbReference type="InterPro" id="IPR037185">
    <property type="entry name" value="EmrE-like"/>
</dbReference>
<dbReference type="Proteomes" id="UP000254425">
    <property type="component" value="Chromosome"/>
</dbReference>
<feature type="transmembrane region" description="Helical" evidence="7">
    <location>
        <begin position="188"/>
        <end position="206"/>
    </location>
</feature>
<evidence type="ECO:0000259" key="8">
    <source>
        <dbReference type="Pfam" id="PF00892"/>
    </source>
</evidence>
<dbReference type="EMBL" id="CP031320">
    <property type="protein sequence ID" value="AXK37510.1"/>
    <property type="molecule type" value="Genomic_DNA"/>
</dbReference>
<feature type="transmembrane region" description="Helical" evidence="7">
    <location>
        <begin position="128"/>
        <end position="146"/>
    </location>
</feature>
<feature type="transmembrane region" description="Helical" evidence="7">
    <location>
        <begin position="54"/>
        <end position="71"/>
    </location>
</feature>
<evidence type="ECO:0000256" key="5">
    <source>
        <dbReference type="ARBA" id="ARBA00023136"/>
    </source>
</evidence>
<gene>
    <name evidence="9" type="ORF">DVA86_20740</name>
</gene>
<organism evidence="9 10">
    <name type="scientific">Streptomyces armeniacus</name>
    <dbReference type="NCBI Taxonomy" id="83291"/>
    <lineage>
        <taxon>Bacteria</taxon>
        <taxon>Bacillati</taxon>
        <taxon>Actinomycetota</taxon>
        <taxon>Actinomycetes</taxon>
        <taxon>Kitasatosporales</taxon>
        <taxon>Streptomycetaceae</taxon>
        <taxon>Streptomyces</taxon>
    </lineage>
</organism>
<dbReference type="Pfam" id="PF00892">
    <property type="entry name" value="EamA"/>
    <property type="match status" value="1"/>
</dbReference>
<keyword evidence="10" id="KW-1185">Reference proteome</keyword>
<proteinExistence type="inferred from homology"/>
<evidence type="ECO:0000256" key="3">
    <source>
        <dbReference type="ARBA" id="ARBA00022692"/>
    </source>
</evidence>
<sequence>MLGAVLCTQFGQAVGKSLFDTVGPPGVVALRLGMAAALLLLLHRPRLPRDRSELRLVLGFGTAIAGMNLIYPAMSRLPLGLASSLQLLGPVALALLTSRRAREAGCALLAGCGVWLFHSHGATAFPPAGVLLALASGASMALYLVLSSRAGARSADGGPLALAVAWAAVLTVPLGVADSGGALLAPEVLLTGLAVAVLSAVLPYSLELAALRRLPTGTVGVLTSLEPAVAGVAGTVVLGEHLLPVQWLALGCVSTASAGMVVRRRPPGGAPGSARAGSYGRGRAYGHGLRGRAYARWRTVTPRSPADRAEPPPARPGSR</sequence>
<name>A0A345Y0U4_9ACTN</name>
<comment type="similarity">
    <text evidence="2">Belongs to the EamA transporter family.</text>
</comment>
<protein>
    <submittedName>
        <fullName evidence="9">EamA family transporter</fullName>
    </submittedName>
</protein>
<evidence type="ECO:0000313" key="10">
    <source>
        <dbReference type="Proteomes" id="UP000254425"/>
    </source>
</evidence>
<keyword evidence="4 7" id="KW-1133">Transmembrane helix</keyword>
<evidence type="ECO:0000313" key="9">
    <source>
        <dbReference type="EMBL" id="AXK37510.1"/>
    </source>
</evidence>
<keyword evidence="3 7" id="KW-0812">Transmembrane</keyword>
<dbReference type="KEGG" id="sarm:DVA86_20740"/>
<dbReference type="PANTHER" id="PTHR32322">
    <property type="entry name" value="INNER MEMBRANE TRANSPORTER"/>
    <property type="match status" value="1"/>
</dbReference>